<dbReference type="GO" id="GO:0003341">
    <property type="term" value="P:cilium movement"/>
    <property type="evidence" value="ECO:0007669"/>
    <property type="project" value="InterPro"/>
</dbReference>
<dbReference type="InterPro" id="IPR000651">
    <property type="entry name" value="Ras-like_Gua-exchang_fac_N"/>
</dbReference>
<feature type="compositionally biased region" description="Pro residues" evidence="4">
    <location>
        <begin position="1204"/>
        <end position="1227"/>
    </location>
</feature>
<evidence type="ECO:0000256" key="1">
    <source>
        <dbReference type="ARBA" id="ARBA00022658"/>
    </source>
</evidence>
<feature type="compositionally biased region" description="Polar residues" evidence="4">
    <location>
        <begin position="621"/>
        <end position="635"/>
    </location>
</feature>
<dbReference type="InterPro" id="IPR036964">
    <property type="entry name" value="RASGEF_cat_dom_sf"/>
</dbReference>
<protein>
    <recommendedName>
        <fullName evidence="10">Ral guanine nucleotide dissociation stimulator-like 3</fullName>
    </recommendedName>
</protein>
<evidence type="ECO:0000259" key="5">
    <source>
        <dbReference type="PROSITE" id="PS50009"/>
    </source>
</evidence>
<dbReference type="GO" id="GO:0007264">
    <property type="term" value="P:small GTPase-mediated signal transduction"/>
    <property type="evidence" value="ECO:0007669"/>
    <property type="project" value="InterPro"/>
</dbReference>
<dbReference type="Pfam" id="PF00617">
    <property type="entry name" value="RasGEF"/>
    <property type="match status" value="1"/>
</dbReference>
<evidence type="ECO:0000313" key="8">
    <source>
        <dbReference type="EMBL" id="TKC41211.1"/>
    </source>
</evidence>
<feature type="region of interest" description="Disordered" evidence="4">
    <location>
        <begin position="1039"/>
        <end position="1081"/>
    </location>
</feature>
<dbReference type="GO" id="GO:0036158">
    <property type="term" value="P:outer dynein arm assembly"/>
    <property type="evidence" value="ECO:0007669"/>
    <property type="project" value="InterPro"/>
</dbReference>
<dbReference type="PROSITE" id="PS50212">
    <property type="entry name" value="RASGEF_NTER"/>
    <property type="match status" value="1"/>
</dbReference>
<feature type="compositionally biased region" description="Polar residues" evidence="4">
    <location>
        <begin position="13"/>
        <end position="32"/>
    </location>
</feature>
<feature type="domain" description="Ras-associating" evidence="6">
    <location>
        <begin position="1270"/>
        <end position="1357"/>
    </location>
</feature>
<dbReference type="GO" id="GO:0005085">
    <property type="term" value="F:guanyl-nucleotide exchange factor activity"/>
    <property type="evidence" value="ECO:0007669"/>
    <property type="project" value="UniProtKB-KW"/>
</dbReference>
<dbReference type="Proteomes" id="UP000308365">
    <property type="component" value="Unassembled WGS sequence"/>
</dbReference>
<feature type="region of interest" description="Disordered" evidence="4">
    <location>
        <begin position="1"/>
        <end position="43"/>
    </location>
</feature>
<evidence type="ECO:0000256" key="4">
    <source>
        <dbReference type="SAM" id="MobiDB-lite"/>
    </source>
</evidence>
<dbReference type="Pfam" id="PF00788">
    <property type="entry name" value="RA"/>
    <property type="match status" value="1"/>
</dbReference>
<feature type="domain" description="Ras-GEF" evidence="5">
    <location>
        <begin position="894"/>
        <end position="1171"/>
    </location>
</feature>
<dbReference type="SMART" id="SM00229">
    <property type="entry name" value="RasGEFN"/>
    <property type="match status" value="1"/>
</dbReference>
<dbReference type="PANTHER" id="PTHR46518">
    <property type="entry name" value="COILED-COIL DOMAIN-CONTAINING PROTEIN 151"/>
    <property type="match status" value="1"/>
</dbReference>
<dbReference type="GO" id="GO:0036064">
    <property type="term" value="C:ciliary basal body"/>
    <property type="evidence" value="ECO:0007669"/>
    <property type="project" value="TreeGrafter"/>
</dbReference>
<evidence type="ECO:0000259" key="7">
    <source>
        <dbReference type="PROSITE" id="PS50212"/>
    </source>
</evidence>
<dbReference type="PANTHER" id="PTHR46518:SF1">
    <property type="entry name" value="OUTER DYNEIN ARM-DOCKING COMPLEX SUBUNIT 3"/>
    <property type="match status" value="1"/>
</dbReference>
<dbReference type="InterPro" id="IPR030750">
    <property type="entry name" value="RGL3_RA"/>
</dbReference>
<feature type="region of interest" description="Disordered" evidence="4">
    <location>
        <begin position="1189"/>
        <end position="1253"/>
    </location>
</feature>
<dbReference type="CDD" id="cd06224">
    <property type="entry name" value="REM"/>
    <property type="match status" value="1"/>
</dbReference>
<dbReference type="Gene3D" id="1.20.870.10">
    <property type="entry name" value="Son of sevenless (SoS) protein Chain: S domain 1"/>
    <property type="match status" value="1"/>
</dbReference>
<dbReference type="InterPro" id="IPR001895">
    <property type="entry name" value="RASGEF_cat_dom"/>
</dbReference>
<accession>A0A4U1EWL8</accession>
<evidence type="ECO:0008006" key="10">
    <source>
        <dbReference type="Google" id="ProtNLM"/>
    </source>
</evidence>
<dbReference type="InterPro" id="IPR019804">
    <property type="entry name" value="Ras_G-nucl-exch_fac_CS"/>
</dbReference>
<gene>
    <name evidence="8" type="ORF">EI555_010540</name>
</gene>
<dbReference type="InterPro" id="IPR023578">
    <property type="entry name" value="Ras_GEF_dom_sf"/>
</dbReference>
<feature type="region of interest" description="Disordered" evidence="4">
    <location>
        <begin position="693"/>
        <end position="719"/>
    </location>
</feature>
<sequence>MTSPLSWAASANAVPSQDQISAPSKVKGSQAQIKPYHPRGKGSVQAWHSLHSKAAPFHASEGKSAVHTQVAELQRKIQLLEGDRKAFYETSQWNIKKNQETINQLHEETRALQLQLTDLLQGDEKVIQAVIREWKSEKPYLKNRTGQALEHLDHRLSEKVKQLNALRYQLGLRQKWLEELQLQHSLRELEMAEAKDSNTEVAKTMRNLENRLEKAQMKVEEAEHITNVYLQLKAYLQEESLRLENQLDFMEAEVVRTKHELEELNLVNQEALNARDIAKNQLQHLEETVFRERKKRERYLTECKKHAEERKLQNERMERKTQREQVLLQSNDRLQDSMHSKEEELRRRWDMYQMEVLFGKVKDATGVAETHAVVQRFLAQGDTFTQLETLKSQNEQTLMRLKEEKQRLQRELEDLKYSGETTLVSEQKLQVELQGRIKAEEQRRADTQDRLQLAMRAMQMTKEGLEHLAGKLNHILVAGPAHEESPQDVRGGASTQEAGRFARKELDPKAGDYLPNLLGLVEEKLLKLQAQLQNHNVPELLRHIADREFYSTLEGKLPMYNTRIALPVAGRKDRFFDEEESEDEDNDVVTRAELKMRSQKLIESRSKRRGRSRREMRNTSTPGADQPSPSEQADSPSEDADLLIHIYPESSDLFPRALGWALGSGRGNREQWPPLQDWGEETEDGAVYSVSLRRQRSQRLSPGAGPRGTQAPSPGADTFLHYRTSKVRALRAARLERLVRELVSGDREQDPGFVPAFLATHRAFVPTAHVLDLLLPPPPPPLPPGVEIKKTEGRDLTFNNNLRAVVSVLGSWLRDYPQDFWDPPAHSDLGSVCTFLGWAAPSGAEAREAEKLLGDFLKNAEPQQEEEERSQTWAGCLEEVEGLVREGPELLDFSVDDVAEQLTLMDAELFSRVRPFECLGSVWSQRDRPGATGTASTVRATVTQFNTVTGCVLGSVLGSPGLAAPQRAQRLEKWIRIAQRCRELRNFSSLRAILSALQSNPIYRLKRSWGALSREPLSTFRKLSQIFSDENNHLSSREILSQVQMGEDPSDPRPRKEEATEENAPPGSLPSVSDKQDPGWGVEPGPIPYLGTFLTDLVMLDTALPDMLEGDLINFEKRRKEWEILAHIQQLQRRCQSYCLSSHLPILAALHTQRQLSEEQSYRISRVIEPPAASCPSSPRVRRRISLTKRLSAKLSRERGSSPASPPSSPRTRDPPPGSPPASPGPQGPSTKSPPHCLQLPLSPDLPGPRTLALPLSGPHISLPGQQGSEACVVRVSIDNDHGNLYRSILLTSQDKAPSVVQRALEKHNVAQPWAQDYQLFQALPGDRELLIPDNANVFYAMSPAAPGDFVLRRKEGARHTTSDMGPMGSKGPGFSHQGAGRELFSGNLSFPSRGHCPPYPVNSPSPNFIGPHPSDPFGTRPLFQRHQPMGGWWRASSHKHRKGCGVRGQTLSQRNLVTAGDISEAIEVDENSDQ</sequence>
<feature type="domain" description="N-terminal Ras-GEF" evidence="7">
    <location>
        <begin position="726"/>
        <end position="861"/>
    </location>
</feature>
<dbReference type="Pfam" id="PF00618">
    <property type="entry name" value="RasGEF_N"/>
    <property type="match status" value="1"/>
</dbReference>
<feature type="non-terminal residue" evidence="8">
    <location>
        <position position="1475"/>
    </location>
</feature>
<dbReference type="CDD" id="cd17212">
    <property type="entry name" value="RA_RGL3"/>
    <property type="match status" value="1"/>
</dbReference>
<dbReference type="Gene3D" id="3.10.20.90">
    <property type="entry name" value="Phosphatidylinositol 3-kinase Catalytic Subunit, Chain A, domain 1"/>
    <property type="match status" value="1"/>
</dbReference>
<dbReference type="InterPro" id="IPR033192">
    <property type="entry name" value="ODAD3"/>
</dbReference>
<dbReference type="InterPro" id="IPR029071">
    <property type="entry name" value="Ubiquitin-like_domsf"/>
</dbReference>
<feature type="coiled-coil region" evidence="3">
    <location>
        <begin position="191"/>
        <end position="325"/>
    </location>
</feature>
<dbReference type="EMBL" id="RWIC01000667">
    <property type="protein sequence ID" value="TKC41211.1"/>
    <property type="molecule type" value="Genomic_DNA"/>
</dbReference>
<keyword evidence="1 2" id="KW-0344">Guanine-nucleotide releasing factor</keyword>
<dbReference type="GO" id="GO:0035253">
    <property type="term" value="C:ciliary rootlet"/>
    <property type="evidence" value="ECO:0007669"/>
    <property type="project" value="TreeGrafter"/>
</dbReference>
<evidence type="ECO:0000256" key="2">
    <source>
        <dbReference type="PROSITE-ProRule" id="PRU00168"/>
    </source>
</evidence>
<dbReference type="GO" id="GO:0097542">
    <property type="term" value="C:ciliary tip"/>
    <property type="evidence" value="ECO:0007669"/>
    <property type="project" value="TreeGrafter"/>
</dbReference>
<dbReference type="Gene3D" id="1.10.840.10">
    <property type="entry name" value="Ras guanine-nucleotide exchange factors catalytic domain"/>
    <property type="match status" value="1"/>
</dbReference>
<proteinExistence type="predicted"/>
<comment type="caution">
    <text evidence="8">The sequence shown here is derived from an EMBL/GenBank/DDBJ whole genome shotgun (WGS) entry which is preliminary data.</text>
</comment>
<evidence type="ECO:0000259" key="6">
    <source>
        <dbReference type="PROSITE" id="PS50200"/>
    </source>
</evidence>
<dbReference type="SMART" id="SM00314">
    <property type="entry name" value="RA"/>
    <property type="match status" value="1"/>
</dbReference>
<feature type="coiled-coil region" evidence="3">
    <location>
        <begin position="70"/>
        <end position="115"/>
    </location>
</feature>
<feature type="coiled-coil region" evidence="3">
    <location>
        <begin position="384"/>
        <end position="457"/>
    </location>
</feature>
<dbReference type="SUPFAM" id="SSF54236">
    <property type="entry name" value="Ubiquitin-like"/>
    <property type="match status" value="1"/>
</dbReference>
<evidence type="ECO:0000313" key="9">
    <source>
        <dbReference type="Proteomes" id="UP000308365"/>
    </source>
</evidence>
<dbReference type="PROSITE" id="PS00720">
    <property type="entry name" value="RASGEF"/>
    <property type="match status" value="1"/>
</dbReference>
<dbReference type="CDD" id="cd00155">
    <property type="entry name" value="RasGEF"/>
    <property type="match status" value="1"/>
</dbReference>
<organism evidence="8 9">
    <name type="scientific">Monodon monoceros</name>
    <name type="common">Narwhal</name>
    <name type="synonym">Ceratodon monodon</name>
    <dbReference type="NCBI Taxonomy" id="40151"/>
    <lineage>
        <taxon>Eukaryota</taxon>
        <taxon>Metazoa</taxon>
        <taxon>Chordata</taxon>
        <taxon>Craniata</taxon>
        <taxon>Vertebrata</taxon>
        <taxon>Euteleostomi</taxon>
        <taxon>Mammalia</taxon>
        <taxon>Eutheria</taxon>
        <taxon>Laurasiatheria</taxon>
        <taxon>Artiodactyla</taxon>
        <taxon>Whippomorpha</taxon>
        <taxon>Cetacea</taxon>
        <taxon>Odontoceti</taxon>
        <taxon>Monodontidae</taxon>
        <taxon>Monodon</taxon>
    </lineage>
</organism>
<dbReference type="InterPro" id="IPR000159">
    <property type="entry name" value="RA_dom"/>
</dbReference>
<name>A0A4U1EWL8_MONMO</name>
<feature type="region of interest" description="Disordered" evidence="4">
    <location>
        <begin position="599"/>
        <end position="637"/>
    </location>
</feature>
<reference evidence="9" key="1">
    <citation type="journal article" date="2019" name="IScience">
        <title>Narwhal Genome Reveals Long-Term Low Genetic Diversity despite Current Large Abundance Size.</title>
        <authorList>
            <person name="Westbury M.V."/>
            <person name="Petersen B."/>
            <person name="Garde E."/>
            <person name="Heide-Jorgensen M.P."/>
            <person name="Lorenzen E.D."/>
        </authorList>
    </citation>
    <scope>NUCLEOTIDE SEQUENCE [LARGE SCALE GENOMIC DNA]</scope>
</reference>
<keyword evidence="3" id="KW-0175">Coiled coil</keyword>
<dbReference type="PROSITE" id="PS50200">
    <property type="entry name" value="RA"/>
    <property type="match status" value="1"/>
</dbReference>
<dbReference type="SUPFAM" id="SSF48366">
    <property type="entry name" value="Ras GEF"/>
    <property type="match status" value="1"/>
</dbReference>
<evidence type="ECO:0000256" key="3">
    <source>
        <dbReference type="SAM" id="Coils"/>
    </source>
</evidence>
<dbReference type="SMART" id="SM00147">
    <property type="entry name" value="RasGEF"/>
    <property type="match status" value="1"/>
</dbReference>
<dbReference type="PROSITE" id="PS50009">
    <property type="entry name" value="RASGEF_CAT"/>
    <property type="match status" value="1"/>
</dbReference>